<sequence length="91" mass="9933">MAAAVLLAVVIFAAWAVRRVSVFFDVGLLGSFLVDLDDERRERVERFKAASLSAGRGRSLVDDDDREDDDEDDDEDDGMGANKRGVQGGLT</sequence>
<feature type="compositionally biased region" description="Acidic residues" evidence="1">
    <location>
        <begin position="62"/>
        <end position="78"/>
    </location>
</feature>
<evidence type="ECO:0000256" key="1">
    <source>
        <dbReference type="SAM" id="MobiDB-lite"/>
    </source>
</evidence>
<proteinExistence type="predicted"/>
<evidence type="ECO:0000313" key="2">
    <source>
        <dbReference type="EMBL" id="THD06470.1"/>
    </source>
</evidence>
<accession>A0A4S3KDF0</accession>
<feature type="region of interest" description="Disordered" evidence="1">
    <location>
        <begin position="51"/>
        <end position="91"/>
    </location>
</feature>
<reference evidence="2 3" key="1">
    <citation type="submission" date="2017-02" db="EMBL/GenBank/DDBJ databases">
        <title>Whole genome sequencing of Rhodanobacter lindaniclasticus DSM 17932.</title>
        <authorList>
            <person name="Kumar S."/>
            <person name="Patil P."/>
            <person name="Patil P.B."/>
        </authorList>
    </citation>
    <scope>NUCLEOTIDE SEQUENCE [LARGE SCALE GENOMIC DNA]</scope>
    <source>
        <strain evidence="2 3">DSM 17932</strain>
    </source>
</reference>
<name>A0A4S3KDF0_9GAMM</name>
<gene>
    <name evidence="2" type="ORF">B1991_12940</name>
</gene>
<dbReference type="AlphaFoldDB" id="A0A4S3KDF0"/>
<organism evidence="2 3">
    <name type="scientific">Rhodanobacter lindaniclasticus</name>
    <dbReference type="NCBI Taxonomy" id="75310"/>
    <lineage>
        <taxon>Bacteria</taxon>
        <taxon>Pseudomonadati</taxon>
        <taxon>Pseudomonadota</taxon>
        <taxon>Gammaproteobacteria</taxon>
        <taxon>Lysobacterales</taxon>
        <taxon>Rhodanobacteraceae</taxon>
        <taxon>Rhodanobacter</taxon>
    </lineage>
</organism>
<dbReference type="Proteomes" id="UP000306317">
    <property type="component" value="Unassembled WGS sequence"/>
</dbReference>
<evidence type="ECO:0000313" key="3">
    <source>
        <dbReference type="Proteomes" id="UP000306317"/>
    </source>
</evidence>
<comment type="caution">
    <text evidence="2">The sequence shown here is derived from an EMBL/GenBank/DDBJ whole genome shotgun (WGS) entry which is preliminary data.</text>
</comment>
<keyword evidence="3" id="KW-1185">Reference proteome</keyword>
<protein>
    <submittedName>
        <fullName evidence="2">Uncharacterized protein</fullName>
    </submittedName>
</protein>
<dbReference type="EMBL" id="MWIO01000034">
    <property type="protein sequence ID" value="THD06470.1"/>
    <property type="molecule type" value="Genomic_DNA"/>
</dbReference>